<feature type="transmembrane region" description="Helical" evidence="5">
    <location>
        <begin position="12"/>
        <end position="42"/>
    </location>
</feature>
<dbReference type="PANTHER" id="PTHR33507:SF3">
    <property type="entry name" value="INNER MEMBRANE PROTEIN YBBJ"/>
    <property type="match status" value="1"/>
</dbReference>
<name>A0A291N277_SPHYA</name>
<feature type="domain" description="NfeD-like C-terminal" evidence="6">
    <location>
        <begin position="93"/>
        <end position="146"/>
    </location>
</feature>
<feature type="transmembrane region" description="Helical" evidence="5">
    <location>
        <begin position="48"/>
        <end position="71"/>
    </location>
</feature>
<dbReference type="SUPFAM" id="SSF141322">
    <property type="entry name" value="NfeD domain-like"/>
    <property type="match status" value="1"/>
</dbReference>
<dbReference type="GeneID" id="57778257"/>
<dbReference type="GO" id="GO:0005886">
    <property type="term" value="C:plasma membrane"/>
    <property type="evidence" value="ECO:0007669"/>
    <property type="project" value="TreeGrafter"/>
</dbReference>
<evidence type="ECO:0000313" key="8">
    <source>
        <dbReference type="Proteomes" id="UP000219422"/>
    </source>
</evidence>
<dbReference type="Proteomes" id="UP000219422">
    <property type="component" value="Chromosome"/>
</dbReference>
<evidence type="ECO:0000256" key="1">
    <source>
        <dbReference type="ARBA" id="ARBA00004141"/>
    </source>
</evidence>
<accession>A0A291N277</accession>
<dbReference type="InterPro" id="IPR052165">
    <property type="entry name" value="Membrane_assoc_protease"/>
</dbReference>
<dbReference type="EMBL" id="CP023741">
    <property type="protein sequence ID" value="ATI81270.1"/>
    <property type="molecule type" value="Genomic_DNA"/>
</dbReference>
<keyword evidence="2 5" id="KW-0812">Transmembrane</keyword>
<reference evidence="7 8" key="1">
    <citation type="submission" date="2017-10" db="EMBL/GenBank/DDBJ databases">
        <title>Sphingobium yanoikuyae S72.</title>
        <authorList>
            <person name="Sanchez E."/>
            <person name="Bustos P."/>
            <person name="Mendoza P."/>
            <person name="Guo X."/>
            <person name="Mendoza A."/>
        </authorList>
    </citation>
    <scope>NUCLEOTIDE SEQUENCE [LARGE SCALE GENOMIC DNA]</scope>
    <source>
        <strain evidence="7 8">S72</strain>
    </source>
</reference>
<dbReference type="Gene3D" id="2.40.50.140">
    <property type="entry name" value="Nucleic acid-binding proteins"/>
    <property type="match status" value="1"/>
</dbReference>
<dbReference type="AlphaFoldDB" id="A0A291N277"/>
<sequence length="153" mass="16422">MTDWLTLLQDHWAWLVFAALLAIAEVLIPGVFLIWIAIAAAITGLAALALPIGIPLQLLIFAALSVISVWAGRRWYVDNPVPSTDPNLNDRTARLIGELVTVVEPIRGGEGRVKVGDSVWTARGPDSEAGARVRVTGAEGAVLWVKETPPQAK</sequence>
<keyword evidence="4 5" id="KW-0472">Membrane</keyword>
<gene>
    <name evidence="7" type="ORF">A6768_15570</name>
</gene>
<proteinExistence type="predicted"/>
<dbReference type="InterPro" id="IPR002810">
    <property type="entry name" value="NfeD-like_C"/>
</dbReference>
<dbReference type="InterPro" id="IPR012340">
    <property type="entry name" value="NA-bd_OB-fold"/>
</dbReference>
<dbReference type="KEGG" id="sya:A6768_15570"/>
<organism evidence="7 8">
    <name type="scientific">Sphingobium yanoikuyae</name>
    <name type="common">Sphingomonas yanoikuyae</name>
    <dbReference type="NCBI Taxonomy" id="13690"/>
    <lineage>
        <taxon>Bacteria</taxon>
        <taxon>Pseudomonadati</taxon>
        <taxon>Pseudomonadota</taxon>
        <taxon>Alphaproteobacteria</taxon>
        <taxon>Sphingomonadales</taxon>
        <taxon>Sphingomonadaceae</taxon>
        <taxon>Sphingobium</taxon>
    </lineage>
</organism>
<evidence type="ECO:0000256" key="4">
    <source>
        <dbReference type="ARBA" id="ARBA00023136"/>
    </source>
</evidence>
<protein>
    <recommendedName>
        <fullName evidence="6">NfeD-like C-terminal domain-containing protein</fullName>
    </recommendedName>
</protein>
<evidence type="ECO:0000259" key="6">
    <source>
        <dbReference type="Pfam" id="PF01957"/>
    </source>
</evidence>
<dbReference type="PANTHER" id="PTHR33507">
    <property type="entry name" value="INNER MEMBRANE PROTEIN YBBJ"/>
    <property type="match status" value="1"/>
</dbReference>
<dbReference type="RefSeq" id="WP_097384255.1">
    <property type="nucleotide sequence ID" value="NZ_CP023741.1"/>
</dbReference>
<evidence type="ECO:0000256" key="5">
    <source>
        <dbReference type="SAM" id="Phobius"/>
    </source>
</evidence>
<keyword evidence="3 5" id="KW-1133">Transmembrane helix</keyword>
<evidence type="ECO:0000256" key="2">
    <source>
        <dbReference type="ARBA" id="ARBA00022692"/>
    </source>
</evidence>
<dbReference type="Pfam" id="PF01957">
    <property type="entry name" value="NfeD"/>
    <property type="match status" value="1"/>
</dbReference>
<comment type="subcellular location">
    <subcellularLocation>
        <location evidence="1">Membrane</location>
        <topology evidence="1">Multi-pass membrane protein</topology>
    </subcellularLocation>
</comment>
<evidence type="ECO:0000256" key="3">
    <source>
        <dbReference type="ARBA" id="ARBA00022989"/>
    </source>
</evidence>
<evidence type="ECO:0000313" key="7">
    <source>
        <dbReference type="EMBL" id="ATI81270.1"/>
    </source>
</evidence>